<dbReference type="EMBL" id="CP000115">
    <property type="protein sequence ID" value="ABA04167.1"/>
    <property type="molecule type" value="Genomic_DNA"/>
</dbReference>
<protein>
    <submittedName>
        <fullName evidence="1">Uncharacterized protein</fullName>
    </submittedName>
</protein>
<evidence type="ECO:0000313" key="2">
    <source>
        <dbReference type="Proteomes" id="UP000002531"/>
    </source>
</evidence>
<dbReference type="AlphaFoldDB" id="Q3SU74"/>
<dbReference type="KEGG" id="nwi:Nwi_0905"/>
<reference evidence="1 2" key="1">
    <citation type="journal article" date="2006" name="Appl. Environ. Microbiol.">
        <title>Genome sequence of the chemolithoautotrophic nitrite-oxidizing bacterium Nitrobacter winogradskyi Nb-255.</title>
        <authorList>
            <person name="Starkenburg S.R."/>
            <person name="Chain P.S."/>
            <person name="Sayavedra-Soto L.A."/>
            <person name="Hauser L."/>
            <person name="Land M.L."/>
            <person name="Larimer F.W."/>
            <person name="Malfatti S.A."/>
            <person name="Klotz M.G."/>
            <person name="Bottomley P.J."/>
            <person name="Arp D.J."/>
            <person name="Hickey W.J."/>
        </authorList>
    </citation>
    <scope>NUCLEOTIDE SEQUENCE [LARGE SCALE GENOMIC DNA]</scope>
    <source>
        <strain evidence="2">ATCC 25391 / DSM 10237 / CIP 104748 / NCIMB 11846 / Nb-255</strain>
    </source>
</reference>
<name>Q3SU74_NITWN</name>
<accession>Q3SU74</accession>
<keyword evidence="2" id="KW-1185">Reference proteome</keyword>
<dbReference type="HOGENOM" id="CLU_2155691_0_0_5"/>
<organism evidence="1 2">
    <name type="scientific">Nitrobacter winogradskyi (strain ATCC 25391 / DSM 10237 / CIP 104748 / NCIMB 11846 / Nb-255)</name>
    <dbReference type="NCBI Taxonomy" id="323098"/>
    <lineage>
        <taxon>Bacteria</taxon>
        <taxon>Pseudomonadati</taxon>
        <taxon>Pseudomonadota</taxon>
        <taxon>Alphaproteobacteria</taxon>
        <taxon>Hyphomicrobiales</taxon>
        <taxon>Nitrobacteraceae</taxon>
        <taxon>Nitrobacter</taxon>
    </lineage>
</organism>
<evidence type="ECO:0000313" key="1">
    <source>
        <dbReference type="EMBL" id="ABA04167.1"/>
    </source>
</evidence>
<gene>
    <name evidence="1" type="ordered locus">Nwi_0905</name>
</gene>
<sequence>MIRFAASKAEGVADGGFFVRDSDAGPRRSRTPRSDFRRVYVACGRGYIESPSDIESVLLRTNEAVSLRIKDVAPVSRSGRTSGAASLSSIFCAVEFRCSTSRLNRDGVRTD</sequence>
<proteinExistence type="predicted"/>
<dbReference type="Proteomes" id="UP000002531">
    <property type="component" value="Chromosome"/>
</dbReference>